<dbReference type="InterPro" id="IPR025241">
    <property type="entry name" value="DUF4190"/>
</dbReference>
<keyword evidence="1" id="KW-0472">Membrane</keyword>
<name>A0A8J4EB90_9ACTN</name>
<feature type="transmembrane region" description="Helical" evidence="1">
    <location>
        <begin position="32"/>
        <end position="59"/>
    </location>
</feature>
<protein>
    <recommendedName>
        <fullName evidence="2">DUF4190 domain-containing protein</fullName>
    </recommendedName>
</protein>
<keyword evidence="1" id="KW-1133">Transmembrane helix</keyword>
<comment type="caution">
    <text evidence="3">The sequence shown here is derived from an EMBL/GenBank/DDBJ whole genome shotgun (WGS) entry which is preliminary data.</text>
</comment>
<organism evidence="3 4">
    <name type="scientific">Virgisporangium ochraceum</name>
    <dbReference type="NCBI Taxonomy" id="65505"/>
    <lineage>
        <taxon>Bacteria</taxon>
        <taxon>Bacillati</taxon>
        <taxon>Actinomycetota</taxon>
        <taxon>Actinomycetes</taxon>
        <taxon>Micromonosporales</taxon>
        <taxon>Micromonosporaceae</taxon>
        <taxon>Virgisporangium</taxon>
    </lineage>
</organism>
<keyword evidence="1" id="KW-0812">Transmembrane</keyword>
<evidence type="ECO:0000259" key="2">
    <source>
        <dbReference type="Pfam" id="PF13828"/>
    </source>
</evidence>
<dbReference type="Proteomes" id="UP000635606">
    <property type="component" value="Unassembled WGS sequence"/>
</dbReference>
<reference evidence="3" key="1">
    <citation type="submission" date="2021-01" db="EMBL/GenBank/DDBJ databases">
        <title>Whole genome shotgun sequence of Virgisporangium ochraceum NBRC 16418.</title>
        <authorList>
            <person name="Komaki H."/>
            <person name="Tamura T."/>
        </authorList>
    </citation>
    <scope>NUCLEOTIDE SEQUENCE</scope>
    <source>
        <strain evidence="3">NBRC 16418</strain>
    </source>
</reference>
<gene>
    <name evidence="3" type="ORF">Voc01_033880</name>
</gene>
<sequence>MSSDHHALPDLPRAPALRDAGPHIRGTNSLAVASFVCALVGCTGLGVPLAIAFGHIALVQIRRYGQEGTGLAVTGLVVGYISLAFWILIVILMRTSPG</sequence>
<evidence type="ECO:0000256" key="1">
    <source>
        <dbReference type="SAM" id="Phobius"/>
    </source>
</evidence>
<evidence type="ECO:0000313" key="3">
    <source>
        <dbReference type="EMBL" id="GIJ68471.1"/>
    </source>
</evidence>
<dbReference type="EMBL" id="BOPH01000043">
    <property type="protein sequence ID" value="GIJ68471.1"/>
    <property type="molecule type" value="Genomic_DNA"/>
</dbReference>
<dbReference type="AlphaFoldDB" id="A0A8J4EB90"/>
<proteinExistence type="predicted"/>
<feature type="transmembrane region" description="Helical" evidence="1">
    <location>
        <begin position="71"/>
        <end position="93"/>
    </location>
</feature>
<feature type="domain" description="DUF4190" evidence="2">
    <location>
        <begin position="30"/>
        <end position="88"/>
    </location>
</feature>
<keyword evidence="4" id="KW-1185">Reference proteome</keyword>
<dbReference type="RefSeq" id="WP_203928424.1">
    <property type="nucleotide sequence ID" value="NZ_BOPH01000043.1"/>
</dbReference>
<evidence type="ECO:0000313" key="4">
    <source>
        <dbReference type="Proteomes" id="UP000635606"/>
    </source>
</evidence>
<accession>A0A8J4EB90</accession>
<dbReference type="Pfam" id="PF13828">
    <property type="entry name" value="DUF4190"/>
    <property type="match status" value="1"/>
</dbReference>